<dbReference type="InterPro" id="IPR011639">
    <property type="entry name" value="MethylTrfase_TaqI-like_dom"/>
</dbReference>
<dbReference type="Gene3D" id="3.40.50.150">
    <property type="entry name" value="Vaccinia Virus protein VP39"/>
    <property type="match status" value="1"/>
</dbReference>
<accession>A0A486VJH1</accession>
<evidence type="ECO:0000256" key="2">
    <source>
        <dbReference type="ARBA" id="ARBA00011900"/>
    </source>
</evidence>
<dbReference type="AlphaFoldDB" id="A0A486VJH1"/>
<dbReference type="PROSITE" id="PS00092">
    <property type="entry name" value="N6_MTASE"/>
    <property type="match status" value="1"/>
</dbReference>
<evidence type="ECO:0000256" key="1">
    <source>
        <dbReference type="ARBA" id="ARBA00006594"/>
    </source>
</evidence>
<dbReference type="InterPro" id="IPR029063">
    <property type="entry name" value="SAM-dependent_MTases_sf"/>
</dbReference>
<dbReference type="InterPro" id="IPR050953">
    <property type="entry name" value="N4_N6_ade-DNA_methylase"/>
</dbReference>
<keyword evidence="3 10" id="KW-0489">Methyltransferase</keyword>
<evidence type="ECO:0000256" key="7">
    <source>
        <dbReference type="ARBA" id="ARBA00047942"/>
    </source>
</evidence>
<proteinExistence type="inferred from homology"/>
<organism evidence="10">
    <name type="scientific">Klebsiella pneumoniae</name>
    <dbReference type="NCBI Taxonomy" id="573"/>
    <lineage>
        <taxon>Bacteria</taxon>
        <taxon>Pseudomonadati</taxon>
        <taxon>Pseudomonadota</taxon>
        <taxon>Gammaproteobacteria</taxon>
        <taxon>Enterobacterales</taxon>
        <taxon>Enterobacteriaceae</taxon>
        <taxon>Klebsiella/Raoultella group</taxon>
        <taxon>Klebsiella</taxon>
        <taxon>Klebsiella pneumoniae complex</taxon>
    </lineage>
</organism>
<dbReference type="GO" id="GO:0032259">
    <property type="term" value="P:methylation"/>
    <property type="evidence" value="ECO:0007669"/>
    <property type="project" value="UniProtKB-KW"/>
</dbReference>
<keyword evidence="4 10" id="KW-0808">Transferase</keyword>
<evidence type="ECO:0000256" key="5">
    <source>
        <dbReference type="ARBA" id="ARBA00022691"/>
    </source>
</evidence>
<evidence type="ECO:0000259" key="9">
    <source>
        <dbReference type="Pfam" id="PF22837"/>
    </source>
</evidence>
<dbReference type="SUPFAM" id="SSF53335">
    <property type="entry name" value="S-adenosyl-L-methionine-dependent methyltransferases"/>
    <property type="match status" value="1"/>
</dbReference>
<evidence type="ECO:0000256" key="3">
    <source>
        <dbReference type="ARBA" id="ARBA00022603"/>
    </source>
</evidence>
<dbReference type="GO" id="GO:0003676">
    <property type="term" value="F:nucleic acid binding"/>
    <property type="evidence" value="ECO:0007669"/>
    <property type="project" value="InterPro"/>
</dbReference>
<evidence type="ECO:0000259" key="8">
    <source>
        <dbReference type="Pfam" id="PF07669"/>
    </source>
</evidence>
<comment type="catalytic activity">
    <reaction evidence="7">
        <text>a 2'-deoxyadenosine in DNA + S-adenosyl-L-methionine = an N(6)-methyl-2'-deoxyadenosine in DNA + S-adenosyl-L-homocysteine + H(+)</text>
        <dbReference type="Rhea" id="RHEA:15197"/>
        <dbReference type="Rhea" id="RHEA-COMP:12418"/>
        <dbReference type="Rhea" id="RHEA-COMP:12419"/>
        <dbReference type="ChEBI" id="CHEBI:15378"/>
        <dbReference type="ChEBI" id="CHEBI:57856"/>
        <dbReference type="ChEBI" id="CHEBI:59789"/>
        <dbReference type="ChEBI" id="CHEBI:90615"/>
        <dbReference type="ChEBI" id="CHEBI:90616"/>
        <dbReference type="EC" id="2.1.1.72"/>
    </reaction>
</comment>
<sequence length="526" mass="61094">MSKEFGVFYTPKFLIDFIINKLPIKNIKKQSVNVLEPSAGDGRFIDHLLRKNPRIVVDASLVEINKESASFLEDKFINQEKIRVINSDFLYYESTKKFDVIVGNPPYISKKHLTRNQIERCREILSAASIPSLADKNIWTSFIVRCTSMLEDNGVMALVLPFDLLQVKFGSYIQSYLTSNFSRIEIYTSNKLAFDMAEQDTIILIAFKNSKRKGLFLNDLEFDKNKKKKLLHHTADKCRRLISQDENIKWSSLTLSDCELNFLTRLAGQLKSIGSYATSKPGIVTAANSFFIVSKRKIEEYSLQKYASPIIQKSQFFQNNIVFNESDFNELVNSNKPSYFIDLSVYIKNSSERVEDYLKLGESLEIHKRYKCQRRKNWYVVPKVPPGEGFFFKRCNEYPKLHKNNFEILTTDAAYNLVVNEGYNIESLIYSFYNPLTLCFAELYGRYYGGGVLELVPNEFRRLPIPYKEISSQLFLDFSNKFKNKANIDEILLSSGRDVLSDIIEEHEFIEIINIYKKLIQRRLKS</sequence>
<reference evidence="10" key="1">
    <citation type="submission" date="2019-03" db="EMBL/GenBank/DDBJ databases">
        <authorList>
            <consortium name="Pathogen Informatics"/>
        </authorList>
    </citation>
    <scope>NUCLEOTIDE SEQUENCE</scope>
    <source>
        <strain evidence="10">5012STDY7626359</strain>
    </source>
</reference>
<dbReference type="GO" id="GO:0009307">
    <property type="term" value="P:DNA restriction-modification system"/>
    <property type="evidence" value="ECO:0007669"/>
    <property type="project" value="UniProtKB-KW"/>
</dbReference>
<evidence type="ECO:0000256" key="6">
    <source>
        <dbReference type="ARBA" id="ARBA00022747"/>
    </source>
</evidence>
<dbReference type="InterPro" id="IPR002052">
    <property type="entry name" value="DNA_methylase_N6_adenine_CS"/>
</dbReference>
<feature type="domain" description="Type II methyltransferase M.TaqI-like" evidence="8">
    <location>
        <begin position="74"/>
        <end position="188"/>
    </location>
</feature>
<keyword evidence="6" id="KW-0680">Restriction system</keyword>
<dbReference type="EMBL" id="CAAHDF010000015">
    <property type="protein sequence ID" value="VGM51292.1"/>
    <property type="molecule type" value="Genomic_DNA"/>
</dbReference>
<dbReference type="EC" id="2.1.1.72" evidence="2"/>
<protein>
    <recommendedName>
        <fullName evidence="2">site-specific DNA-methyltransferase (adenine-specific)</fullName>
        <ecNumber evidence="2">2.1.1.72</ecNumber>
    </recommendedName>
</protein>
<feature type="domain" description="Type II methyltransferase M.Eco57I C-terminal" evidence="9">
    <location>
        <begin position="248"/>
        <end position="500"/>
    </location>
</feature>
<dbReference type="Pfam" id="PF22837">
    <property type="entry name" value="M_Eco57I_C"/>
    <property type="match status" value="1"/>
</dbReference>
<keyword evidence="5" id="KW-0949">S-adenosyl-L-methionine</keyword>
<dbReference type="RefSeq" id="WP_073901601.1">
    <property type="nucleotide sequence ID" value="NZ_CAAHAC010000019.1"/>
</dbReference>
<gene>
    <name evidence="10" type="ORF">SAMEA4873560_04738</name>
</gene>
<dbReference type="CDD" id="cd02440">
    <property type="entry name" value="AdoMet_MTases"/>
    <property type="match status" value="1"/>
</dbReference>
<comment type="similarity">
    <text evidence="1">Belongs to the N(4)/N(6)-methyltransferase family.</text>
</comment>
<dbReference type="PANTHER" id="PTHR33841">
    <property type="entry name" value="DNA METHYLTRANSFERASE YEEA-RELATED"/>
    <property type="match status" value="1"/>
</dbReference>
<dbReference type="PRINTS" id="PR00507">
    <property type="entry name" value="N12N6MTFRASE"/>
</dbReference>
<dbReference type="InterPro" id="IPR054520">
    <property type="entry name" value="M_Eco57I_C"/>
</dbReference>
<dbReference type="Pfam" id="PF07669">
    <property type="entry name" value="Eco57I"/>
    <property type="match status" value="1"/>
</dbReference>
<evidence type="ECO:0000313" key="10">
    <source>
        <dbReference type="EMBL" id="VGM51292.1"/>
    </source>
</evidence>
<name>A0A486VJH1_KLEPN</name>
<evidence type="ECO:0000256" key="4">
    <source>
        <dbReference type="ARBA" id="ARBA00022679"/>
    </source>
</evidence>
<dbReference type="PANTHER" id="PTHR33841:SF5">
    <property type="entry name" value="DNA METHYLASE (MODIFICATION METHYLASE) (METHYLTRANSFERASE)-RELATED"/>
    <property type="match status" value="1"/>
</dbReference>
<dbReference type="GO" id="GO:0009007">
    <property type="term" value="F:site-specific DNA-methyltransferase (adenine-specific) activity"/>
    <property type="evidence" value="ECO:0007669"/>
    <property type="project" value="UniProtKB-EC"/>
</dbReference>